<dbReference type="RefSeq" id="WP_272104513.1">
    <property type="nucleotide sequence ID" value="NZ_JAQNDK010000007.1"/>
</dbReference>
<name>A0ABT5CJF5_9BACT</name>
<dbReference type="PANTHER" id="PTHR24033:SF151">
    <property type="entry name" value="NOTCH 2"/>
    <property type="match status" value="1"/>
</dbReference>
<dbReference type="PROSITE" id="PS50026">
    <property type="entry name" value="EGF_3"/>
    <property type="match status" value="2"/>
</dbReference>
<keyword evidence="4" id="KW-1185">Reference proteome</keyword>
<dbReference type="SMART" id="SM00181">
    <property type="entry name" value="EGF"/>
    <property type="match status" value="3"/>
</dbReference>
<sequence length="644" mass="68478">MRARMGRWTWRIVSLGLFSGLSPSSAGCGDGGDKGPEMCGEAVCGLHQSCDDSQAPAVCICNEGYVGVECDECAPGYVPEGERCVPMPIECSQNPCGVSGTCVEGPNGDRCECDAGHTGPTCAQCKDETLQDNDLDGTCTPACSAAAGCAPWEACDDSSGIITCGCAAHTTGRHCDECESGYYRLADGPCVAACSYRIECEEPQTCKEVEGIDAACSCPLGFTGGACDACAAGSSMEGGTCVRAPKPGSFLVTRKDMNWSVLNELDLASKTYTPLSSQVPYLLSVDREARELWGGIHEGSDGVRFGRYTLSTGEVEALSPSSPFNASTVFDPSRRAVFWVVPNTATYQSGQLMRLDVDTGVEAPVGSEIPVRSGDFLAYDAKKDRLVGTGWNMGLMLVEIDPETGILTEIGEPVLDSNLTNPRLVVDEEGFIYLSTTLLRSQEQMVREMLQAVAVRLGMPSIPDDAPVVLEHRYWADPTLPVTLASSKQSGSEVLAYDSHGDFQDSGIPEPTSLSVDVHNPDAWLSVTSLNESFQVHVPADASFKSLLIYTGGTVALDIEQGFQAEPGTIRIIADVSQGALEALSPAVRTYSGEAVQSRRAPLDAYFDEMDSSPPAWLVRVDPDTLAATPLLRLEELGSVLAFF</sequence>
<feature type="domain" description="EGF-like" evidence="2">
    <location>
        <begin position="35"/>
        <end position="71"/>
    </location>
</feature>
<reference evidence="3 4" key="1">
    <citation type="submission" date="2023-01" db="EMBL/GenBank/DDBJ databases">
        <title>Minimal conservation of predation-associated metabolite biosynthetic gene clusters underscores biosynthetic potential of Myxococcota including descriptions for ten novel species: Archangium lansinium sp. nov., Myxococcus landrumus sp. nov., Nannocystis bai.</title>
        <authorList>
            <person name="Ahearne A."/>
            <person name="Stevens C."/>
            <person name="Dowd S."/>
        </authorList>
    </citation>
    <scope>NUCLEOTIDE SEQUENCE [LARGE SCALE GENOMIC DNA]</scope>
    <source>
        <strain evidence="3 4">WIWO2</strain>
    </source>
</reference>
<dbReference type="InterPro" id="IPR051830">
    <property type="entry name" value="NOTCH_homolog"/>
</dbReference>
<dbReference type="SUPFAM" id="SSF63825">
    <property type="entry name" value="YWTD domain"/>
    <property type="match status" value="1"/>
</dbReference>
<keyword evidence="1" id="KW-0732">Signal</keyword>
<dbReference type="PROSITE" id="PS00022">
    <property type="entry name" value="EGF_1"/>
    <property type="match status" value="3"/>
</dbReference>
<dbReference type="CDD" id="cd00055">
    <property type="entry name" value="EGF_Lam"/>
    <property type="match status" value="2"/>
</dbReference>
<dbReference type="PANTHER" id="PTHR24033">
    <property type="entry name" value="EGF-LIKE DOMAIN-CONTAINING PROTEIN"/>
    <property type="match status" value="1"/>
</dbReference>
<accession>A0ABT5CJF5</accession>
<dbReference type="Pfam" id="PF00053">
    <property type="entry name" value="EGF_laminin"/>
    <property type="match status" value="2"/>
</dbReference>
<feature type="signal peptide" evidence="1">
    <location>
        <begin position="1"/>
        <end position="26"/>
    </location>
</feature>
<dbReference type="PROSITE" id="PS51257">
    <property type="entry name" value="PROKAR_LIPOPROTEIN"/>
    <property type="match status" value="1"/>
</dbReference>
<dbReference type="CDD" id="cd00054">
    <property type="entry name" value="EGF_CA"/>
    <property type="match status" value="1"/>
</dbReference>
<dbReference type="Proteomes" id="UP001217485">
    <property type="component" value="Unassembled WGS sequence"/>
</dbReference>
<evidence type="ECO:0000313" key="3">
    <source>
        <dbReference type="EMBL" id="MDC0685934.1"/>
    </source>
</evidence>
<dbReference type="SUPFAM" id="SSF57196">
    <property type="entry name" value="EGF/Laminin"/>
    <property type="match status" value="1"/>
</dbReference>
<evidence type="ECO:0000259" key="2">
    <source>
        <dbReference type="PROSITE" id="PS50026"/>
    </source>
</evidence>
<dbReference type="EMBL" id="JAQNDK010000007">
    <property type="protein sequence ID" value="MDC0685934.1"/>
    <property type="molecule type" value="Genomic_DNA"/>
</dbReference>
<protein>
    <recommendedName>
        <fullName evidence="2">EGF-like domain-containing protein</fullName>
    </recommendedName>
</protein>
<dbReference type="InterPro" id="IPR002049">
    <property type="entry name" value="LE_dom"/>
</dbReference>
<feature type="chain" id="PRO_5047176714" description="EGF-like domain-containing protein" evidence="1">
    <location>
        <begin position="27"/>
        <end position="644"/>
    </location>
</feature>
<comment type="caution">
    <text evidence="3">The sequence shown here is derived from an EMBL/GenBank/DDBJ whole genome shotgun (WGS) entry which is preliminary data.</text>
</comment>
<organism evidence="3 4">
    <name type="scientific">Sorangium atrum</name>
    <dbReference type="NCBI Taxonomy" id="2995308"/>
    <lineage>
        <taxon>Bacteria</taxon>
        <taxon>Pseudomonadati</taxon>
        <taxon>Myxococcota</taxon>
        <taxon>Polyangia</taxon>
        <taxon>Polyangiales</taxon>
        <taxon>Polyangiaceae</taxon>
        <taxon>Sorangium</taxon>
    </lineage>
</organism>
<feature type="domain" description="EGF-like" evidence="2">
    <location>
        <begin position="87"/>
        <end position="123"/>
    </location>
</feature>
<gene>
    <name evidence="3" type="ORF">POL72_49990</name>
</gene>
<evidence type="ECO:0000313" key="4">
    <source>
        <dbReference type="Proteomes" id="UP001217485"/>
    </source>
</evidence>
<dbReference type="SMART" id="SM00180">
    <property type="entry name" value="EGF_Lam"/>
    <property type="match status" value="3"/>
</dbReference>
<dbReference type="PROSITE" id="PS01248">
    <property type="entry name" value="EGF_LAM_1"/>
    <property type="match status" value="2"/>
</dbReference>
<dbReference type="InterPro" id="IPR000742">
    <property type="entry name" value="EGF"/>
</dbReference>
<dbReference type="Gene3D" id="2.10.25.10">
    <property type="entry name" value="Laminin"/>
    <property type="match status" value="1"/>
</dbReference>
<proteinExistence type="predicted"/>
<evidence type="ECO:0000256" key="1">
    <source>
        <dbReference type="SAM" id="SignalP"/>
    </source>
</evidence>